<sequence>MPYTYPTFNDTDLHQFTKQNYHNVMFLVGNGFDIRILQALQPACKWNTSYADFYDFLKREVRFKRFNEDNLIYNWMSEREEDAKQTSTETDWCDFEIGIGKIAADRPNECDKLTEDLTDIRKQFVAFLQLIVTDDLLIDLDNLASQKIDELNGSENRWNGGHGRSIVSISRFLGDLSEDEFNHIIPFVESFYSPEKDECKERFKGNYSVLNYLVVNFNFTPLFDNYLYLDPLQMNRNPNTTKGIDTFFRFDADPKCCYSRRRHRDDLVFSSYAFLDVVHPHGEYTIPRSLLFGVNKDELIYSEDANNAPFLKDLNAQYAQRYKGYFGKTNLFVIFGTSLGKSDSWWWKQICERMNKDKEVCLIIYVFTKDMKVCRKNEIEKFCEAAGKAELTTSIEDRVAIVPFNDEKPLNLFSIPTKDTGKLRERHS</sequence>
<evidence type="ECO:0000313" key="1">
    <source>
        <dbReference type="EMBL" id="NMN01821.1"/>
    </source>
</evidence>
<organism evidence="1 2">
    <name type="scientific">Bifidobacterium panos</name>
    <dbReference type="NCBI Taxonomy" id="2675321"/>
    <lineage>
        <taxon>Bacteria</taxon>
        <taxon>Bacillati</taxon>
        <taxon>Actinomycetota</taxon>
        <taxon>Actinomycetes</taxon>
        <taxon>Bifidobacteriales</taxon>
        <taxon>Bifidobacteriaceae</taxon>
        <taxon>Bifidobacterium</taxon>
    </lineage>
</organism>
<dbReference type="Proteomes" id="UP000553756">
    <property type="component" value="Unassembled WGS sequence"/>
</dbReference>
<comment type="caution">
    <text evidence="1">The sequence shown here is derived from an EMBL/GenBank/DDBJ whole genome shotgun (WGS) entry which is preliminary data.</text>
</comment>
<gene>
    <name evidence="1" type="ORF">G1C94_0442</name>
</gene>
<dbReference type="RefSeq" id="WP_172144288.1">
    <property type="nucleotide sequence ID" value="NZ_JAAIIJ010000004.1"/>
</dbReference>
<proteinExistence type="predicted"/>
<evidence type="ECO:0000313" key="2">
    <source>
        <dbReference type="Proteomes" id="UP000553756"/>
    </source>
</evidence>
<protein>
    <submittedName>
        <fullName evidence="1">Bacteriophage abortive infection AbiH</fullName>
    </submittedName>
</protein>
<reference evidence="1 2" key="1">
    <citation type="submission" date="2020-02" db="EMBL/GenBank/DDBJ databases">
        <title>Characterization of phylogenetic diversity of novel bifidobacterial species isolated in Czech ZOOs.</title>
        <authorList>
            <person name="Lugli G.A."/>
            <person name="Vera N.B."/>
            <person name="Ventura M."/>
        </authorList>
    </citation>
    <scope>NUCLEOTIDE SEQUENCE [LARGE SCALE GENOMIC DNA]</scope>
    <source>
        <strain evidence="1 2">DSM 109963</strain>
    </source>
</reference>
<dbReference type="InterPro" id="IPR025935">
    <property type="entry name" value="AbiH"/>
</dbReference>
<keyword evidence="2" id="KW-1185">Reference proteome</keyword>
<dbReference type="Pfam" id="PF14253">
    <property type="entry name" value="AbiH"/>
    <property type="match status" value="1"/>
</dbReference>
<accession>A0ABX1SVG6</accession>
<dbReference type="EMBL" id="JAAIIJ010000004">
    <property type="protein sequence ID" value="NMN01821.1"/>
    <property type="molecule type" value="Genomic_DNA"/>
</dbReference>
<name>A0ABX1SVG6_9BIFI</name>